<evidence type="ECO:0000313" key="3">
    <source>
        <dbReference type="Proteomes" id="UP000295302"/>
    </source>
</evidence>
<keyword evidence="1" id="KW-0812">Transmembrane</keyword>
<evidence type="ECO:0000313" key="2">
    <source>
        <dbReference type="EMBL" id="TDD52057.1"/>
    </source>
</evidence>
<proteinExistence type="predicted"/>
<protein>
    <submittedName>
        <fullName evidence="2">Uncharacterized protein</fullName>
    </submittedName>
</protein>
<dbReference type="Proteomes" id="UP000295302">
    <property type="component" value="Unassembled WGS sequence"/>
</dbReference>
<gene>
    <name evidence="2" type="ORF">E1286_09525</name>
</gene>
<dbReference type="RefSeq" id="WP_132610796.1">
    <property type="nucleotide sequence ID" value="NZ_SMKQ01000018.1"/>
</dbReference>
<reference evidence="2 3" key="1">
    <citation type="submission" date="2019-03" db="EMBL/GenBank/DDBJ databases">
        <title>Draft genome sequences of novel Actinobacteria.</title>
        <authorList>
            <person name="Sahin N."/>
            <person name="Ay H."/>
            <person name="Saygin H."/>
        </authorList>
    </citation>
    <scope>NUCLEOTIDE SEQUENCE [LARGE SCALE GENOMIC DNA]</scope>
    <source>
        <strain evidence="2 3">CH32</strain>
    </source>
</reference>
<accession>A0A4V2YMW2</accession>
<name>A0A4V2YMW2_9ACTN</name>
<keyword evidence="3" id="KW-1185">Reference proteome</keyword>
<organism evidence="2 3">
    <name type="scientific">Nonomuraea terrae</name>
    <dbReference type="NCBI Taxonomy" id="2530383"/>
    <lineage>
        <taxon>Bacteria</taxon>
        <taxon>Bacillati</taxon>
        <taxon>Actinomycetota</taxon>
        <taxon>Actinomycetes</taxon>
        <taxon>Streptosporangiales</taxon>
        <taxon>Streptosporangiaceae</taxon>
        <taxon>Nonomuraea</taxon>
    </lineage>
</organism>
<keyword evidence="1" id="KW-0472">Membrane</keyword>
<dbReference type="EMBL" id="SMKQ01000018">
    <property type="protein sequence ID" value="TDD52057.1"/>
    <property type="molecule type" value="Genomic_DNA"/>
</dbReference>
<dbReference type="AlphaFoldDB" id="A0A4V2YMW2"/>
<keyword evidence="1" id="KW-1133">Transmembrane helix</keyword>
<comment type="caution">
    <text evidence="2">The sequence shown here is derived from an EMBL/GenBank/DDBJ whole genome shotgun (WGS) entry which is preliminary data.</text>
</comment>
<feature type="transmembrane region" description="Helical" evidence="1">
    <location>
        <begin position="12"/>
        <end position="34"/>
    </location>
</feature>
<sequence>MSHPADQARPPIPAWQDSCVVMVIQSVAMAILGVRPRRHTINRQRTFTAPGTHARPAGP</sequence>
<evidence type="ECO:0000256" key="1">
    <source>
        <dbReference type="SAM" id="Phobius"/>
    </source>
</evidence>